<dbReference type="Gene3D" id="3.40.50.10140">
    <property type="entry name" value="Toll/interleukin-1 receptor homology (TIR) domain"/>
    <property type="match status" value="1"/>
</dbReference>
<dbReference type="SUPFAM" id="SSF52200">
    <property type="entry name" value="Toll/Interleukin receptor TIR domain"/>
    <property type="match status" value="1"/>
</dbReference>
<feature type="domain" description="TIR" evidence="3">
    <location>
        <begin position="8"/>
        <end position="147"/>
    </location>
</feature>
<reference evidence="4 5" key="1">
    <citation type="journal article" date="2023" name="G3 (Bethesda)">
        <title>A haplotype-resolved chromosome-scale genome for Quercus rubra L. provides insights into the genetics of adaptive traits for red oak species.</title>
        <authorList>
            <person name="Kapoor B."/>
            <person name="Jenkins J."/>
            <person name="Schmutz J."/>
            <person name="Zhebentyayeva T."/>
            <person name="Kuelheim C."/>
            <person name="Coggeshall M."/>
            <person name="Heim C."/>
            <person name="Lasky J.R."/>
            <person name="Leites L."/>
            <person name="Islam-Faridi N."/>
            <person name="Romero-Severson J."/>
            <person name="DeLeo V.L."/>
            <person name="Lucas S.M."/>
            <person name="Lazic D."/>
            <person name="Gailing O."/>
            <person name="Carlson J."/>
            <person name="Staton M."/>
        </authorList>
    </citation>
    <scope>NUCLEOTIDE SEQUENCE [LARGE SCALE GENOMIC DNA]</scope>
    <source>
        <strain evidence="4">Pseudo-F2</strain>
    </source>
</reference>
<gene>
    <name evidence="4" type="ORF">RGQ29_015999</name>
</gene>
<dbReference type="EMBL" id="JAXUIC010000003">
    <property type="protein sequence ID" value="KAK4598771.1"/>
    <property type="molecule type" value="Genomic_DNA"/>
</dbReference>
<keyword evidence="5" id="KW-1185">Reference proteome</keyword>
<evidence type="ECO:0000256" key="2">
    <source>
        <dbReference type="SAM" id="MobiDB-lite"/>
    </source>
</evidence>
<organism evidence="4 5">
    <name type="scientific">Quercus rubra</name>
    <name type="common">Northern red oak</name>
    <name type="synonym">Quercus borealis</name>
    <dbReference type="NCBI Taxonomy" id="3512"/>
    <lineage>
        <taxon>Eukaryota</taxon>
        <taxon>Viridiplantae</taxon>
        <taxon>Streptophyta</taxon>
        <taxon>Embryophyta</taxon>
        <taxon>Tracheophyta</taxon>
        <taxon>Spermatophyta</taxon>
        <taxon>Magnoliopsida</taxon>
        <taxon>eudicotyledons</taxon>
        <taxon>Gunneridae</taxon>
        <taxon>Pentapetalae</taxon>
        <taxon>rosids</taxon>
        <taxon>fabids</taxon>
        <taxon>Fagales</taxon>
        <taxon>Fagaceae</taxon>
        <taxon>Quercus</taxon>
    </lineage>
</organism>
<feature type="region of interest" description="Disordered" evidence="2">
    <location>
        <begin position="154"/>
        <end position="181"/>
    </location>
</feature>
<dbReference type="PANTHER" id="PTHR32009">
    <property type="entry name" value="TMV RESISTANCE PROTEIN N-LIKE"/>
    <property type="match status" value="1"/>
</dbReference>
<accession>A0AAN7FWQ9</accession>
<evidence type="ECO:0000256" key="1">
    <source>
        <dbReference type="ARBA" id="ARBA00023027"/>
    </source>
</evidence>
<comment type="caution">
    <text evidence="4">The sequence shown here is derived from an EMBL/GenBank/DDBJ whole genome shotgun (WGS) entry which is preliminary data.</text>
</comment>
<keyword evidence="1" id="KW-0520">NAD</keyword>
<protein>
    <recommendedName>
        <fullName evidence="3">TIR domain-containing protein</fullName>
    </recommendedName>
</protein>
<dbReference type="GO" id="GO:0007165">
    <property type="term" value="P:signal transduction"/>
    <property type="evidence" value="ECO:0007669"/>
    <property type="project" value="InterPro"/>
</dbReference>
<evidence type="ECO:0000259" key="3">
    <source>
        <dbReference type="PROSITE" id="PS50104"/>
    </source>
</evidence>
<feature type="compositionally biased region" description="Low complexity" evidence="2">
    <location>
        <begin position="159"/>
        <end position="181"/>
    </location>
</feature>
<dbReference type="FunFam" id="3.40.50.10140:FF:000007">
    <property type="entry name" value="Disease resistance protein (TIR-NBS-LRR class)"/>
    <property type="match status" value="1"/>
</dbReference>
<proteinExistence type="predicted"/>
<sequence length="229" mass="25309">MVILNNAYEYDVFLSFRGEDTCTGFTSNLKGILEMRTVKTFMDDGIPMGEEISAKLIKAIGSSMISIIVFSENYASSTWCLDEFVKIIECKKNGQMVKVIPIFYKVDLAEVRHQNGKFGEDLKEHEKKFEDNMNKVQEWRKALNKASNFTGRHYKGDQTVTTTTTTPTTTPATPTTSTVTPLVFGSGISPTGSGSTGINDSSATLPLITRGTNLFFSLGLSLWSVLLWA</sequence>
<evidence type="ECO:0000313" key="4">
    <source>
        <dbReference type="EMBL" id="KAK4598771.1"/>
    </source>
</evidence>
<dbReference type="SMART" id="SM00255">
    <property type="entry name" value="TIR"/>
    <property type="match status" value="1"/>
</dbReference>
<dbReference type="Pfam" id="PF01582">
    <property type="entry name" value="TIR"/>
    <property type="match status" value="1"/>
</dbReference>
<dbReference type="PANTHER" id="PTHR32009:SF155">
    <property type="entry name" value="DISEASE RESISTANCE PROTEIN (TIR-NBS-LRR CLASS)"/>
    <property type="match status" value="1"/>
</dbReference>
<dbReference type="InterPro" id="IPR000157">
    <property type="entry name" value="TIR_dom"/>
</dbReference>
<evidence type="ECO:0000313" key="5">
    <source>
        <dbReference type="Proteomes" id="UP001324115"/>
    </source>
</evidence>
<dbReference type="Proteomes" id="UP001324115">
    <property type="component" value="Unassembled WGS sequence"/>
</dbReference>
<dbReference type="AlphaFoldDB" id="A0AAN7FWQ9"/>
<dbReference type="InterPro" id="IPR035897">
    <property type="entry name" value="Toll_tir_struct_dom_sf"/>
</dbReference>
<dbReference type="PROSITE" id="PS50104">
    <property type="entry name" value="TIR"/>
    <property type="match status" value="1"/>
</dbReference>
<name>A0AAN7FWQ9_QUERU</name>